<protein>
    <submittedName>
        <fullName evidence="2">Uncharacterized protein</fullName>
    </submittedName>
</protein>
<evidence type="ECO:0000313" key="3">
    <source>
        <dbReference type="Proteomes" id="UP000248817"/>
    </source>
</evidence>
<keyword evidence="1" id="KW-0472">Membrane</keyword>
<dbReference type="EMBL" id="KZ825512">
    <property type="protein sequence ID" value="PYI30695.1"/>
    <property type="molecule type" value="Genomic_DNA"/>
</dbReference>
<evidence type="ECO:0000313" key="2">
    <source>
        <dbReference type="EMBL" id="PYI30695.1"/>
    </source>
</evidence>
<keyword evidence="3" id="KW-1185">Reference proteome</keyword>
<dbReference type="AlphaFoldDB" id="A0A2V5I1N6"/>
<name>A0A2V5I1N6_9EURO</name>
<evidence type="ECO:0000256" key="1">
    <source>
        <dbReference type="SAM" id="Phobius"/>
    </source>
</evidence>
<dbReference type="Proteomes" id="UP000248817">
    <property type="component" value="Unassembled WGS sequence"/>
</dbReference>
<proteinExistence type="predicted"/>
<organism evidence="2 3">
    <name type="scientific">Aspergillus indologenus CBS 114.80</name>
    <dbReference type="NCBI Taxonomy" id="1450541"/>
    <lineage>
        <taxon>Eukaryota</taxon>
        <taxon>Fungi</taxon>
        <taxon>Dikarya</taxon>
        <taxon>Ascomycota</taxon>
        <taxon>Pezizomycotina</taxon>
        <taxon>Eurotiomycetes</taxon>
        <taxon>Eurotiomycetidae</taxon>
        <taxon>Eurotiales</taxon>
        <taxon>Aspergillaceae</taxon>
        <taxon>Aspergillus</taxon>
        <taxon>Aspergillus subgen. Circumdati</taxon>
    </lineage>
</organism>
<gene>
    <name evidence="2" type="ORF">BP00DRAFT_197676</name>
</gene>
<keyword evidence="1" id="KW-0812">Transmembrane</keyword>
<sequence length="145" mass="16294">MKLGPYHRCSQAACIYYHEVDCCCYCCCCCCCLLLTRAARCALRRPNQRSCHISACLHRPLSLQQSRQAVICLLQRLGLRWVSRLGRLGHWDTGSIQRSRLASKKEHIVAFSVGLGFFFLFVLPISNCPPSRPSVPFLGGAFRTG</sequence>
<reference evidence="2 3" key="1">
    <citation type="submission" date="2018-02" db="EMBL/GenBank/DDBJ databases">
        <title>The genomes of Aspergillus section Nigri reveals drivers in fungal speciation.</title>
        <authorList>
            <consortium name="DOE Joint Genome Institute"/>
            <person name="Vesth T.C."/>
            <person name="Nybo J."/>
            <person name="Theobald S."/>
            <person name="Brandl J."/>
            <person name="Frisvad J.C."/>
            <person name="Nielsen K.F."/>
            <person name="Lyhne E.K."/>
            <person name="Kogle M.E."/>
            <person name="Kuo A."/>
            <person name="Riley R."/>
            <person name="Clum A."/>
            <person name="Nolan M."/>
            <person name="Lipzen A."/>
            <person name="Salamov A."/>
            <person name="Henrissat B."/>
            <person name="Wiebenga A."/>
            <person name="De vries R.P."/>
            <person name="Grigoriev I.V."/>
            <person name="Mortensen U.H."/>
            <person name="Andersen M.R."/>
            <person name="Baker S.E."/>
        </authorList>
    </citation>
    <scope>NUCLEOTIDE SEQUENCE [LARGE SCALE GENOMIC DNA]</scope>
    <source>
        <strain evidence="2 3">CBS 114.80</strain>
    </source>
</reference>
<feature type="transmembrane region" description="Helical" evidence="1">
    <location>
        <begin position="108"/>
        <end position="126"/>
    </location>
</feature>
<accession>A0A2V5I1N6</accession>
<keyword evidence="1" id="KW-1133">Transmembrane helix</keyword>